<dbReference type="InterPro" id="IPR057359">
    <property type="entry name" value="YfjL_N"/>
</dbReference>
<evidence type="ECO:0000313" key="4">
    <source>
        <dbReference type="Proteomes" id="UP000279911"/>
    </source>
</evidence>
<dbReference type="EMBL" id="RSFW01000006">
    <property type="protein sequence ID" value="RSD28830.1"/>
    <property type="molecule type" value="Genomic_DNA"/>
</dbReference>
<dbReference type="Proteomes" id="UP000279911">
    <property type="component" value="Unassembled WGS sequence"/>
</dbReference>
<evidence type="ECO:0000313" key="3">
    <source>
        <dbReference type="EMBL" id="RSD28830.1"/>
    </source>
</evidence>
<gene>
    <name evidence="3" type="ORF">EJA10_04465</name>
</gene>
<dbReference type="AlphaFoldDB" id="A0A427TWV5"/>
<comment type="caution">
    <text evidence="3">The sequence shown here is derived from an EMBL/GenBank/DDBJ whole genome shotgun (WGS) entry which is preliminary data.</text>
</comment>
<protein>
    <recommendedName>
        <fullName evidence="2">YfjL-like N-terminal domain-containing protein</fullName>
    </recommendedName>
</protein>
<proteinExistence type="predicted"/>
<reference evidence="4" key="1">
    <citation type="submission" date="2018-12" db="EMBL/GenBank/DDBJ databases">
        <title>Bacillus chawlae sp. nov., Bacillus glennii sp. nov., and Bacillus saganii sp. nov. Isolated from the Vehicle Assembly Building at Kennedy Space Center where the Viking Spacecraft were Assembled.</title>
        <authorList>
            <person name="Seuylemezian A."/>
            <person name="Vaishampayan P."/>
        </authorList>
    </citation>
    <scope>NUCLEOTIDE SEQUENCE [LARGE SCALE GENOMIC DNA]</scope>
    <source>
        <strain evidence="4">DSM 13966</strain>
    </source>
</reference>
<organism evidence="3 4">
    <name type="scientific">Mesobacillus subterraneus</name>
    <dbReference type="NCBI Taxonomy" id="285983"/>
    <lineage>
        <taxon>Bacteria</taxon>
        <taxon>Bacillati</taxon>
        <taxon>Bacillota</taxon>
        <taxon>Bacilli</taxon>
        <taxon>Bacillales</taxon>
        <taxon>Bacillaceae</taxon>
        <taxon>Mesobacillus</taxon>
    </lineage>
</organism>
<feature type="signal peptide" evidence="1">
    <location>
        <begin position="1"/>
        <end position="18"/>
    </location>
</feature>
<dbReference type="OrthoDB" id="2941036at2"/>
<dbReference type="RefSeq" id="WP_125478792.1">
    <property type="nucleotide sequence ID" value="NZ_RSFW01000006.1"/>
</dbReference>
<name>A0A427TWV5_9BACI</name>
<keyword evidence="1" id="KW-0732">Signal</keyword>
<accession>A0A427TWV5</accession>
<sequence length="90" mass="10211">MKKAVLFLVIFLTSVNFFFNGNPLSKSYAQELAVEYLEEQFQGQKFILNNEGYYPGEGTYIIGFQSEDKSISGFLDVRKGKVRLDKGVAQ</sequence>
<evidence type="ECO:0000256" key="1">
    <source>
        <dbReference type="SAM" id="SignalP"/>
    </source>
</evidence>
<dbReference type="Pfam" id="PF25425">
    <property type="entry name" value="YfjL_N"/>
    <property type="match status" value="1"/>
</dbReference>
<feature type="domain" description="YfjL-like N-terminal" evidence="2">
    <location>
        <begin position="5"/>
        <end position="80"/>
    </location>
</feature>
<evidence type="ECO:0000259" key="2">
    <source>
        <dbReference type="Pfam" id="PF25425"/>
    </source>
</evidence>
<feature type="chain" id="PRO_5039599192" description="YfjL-like N-terminal domain-containing protein" evidence="1">
    <location>
        <begin position="19"/>
        <end position="90"/>
    </location>
</feature>